<feature type="transmembrane region" description="Helical" evidence="6">
    <location>
        <begin position="21"/>
        <end position="43"/>
    </location>
</feature>
<dbReference type="Proteomes" id="UP001172082">
    <property type="component" value="Unassembled WGS sequence"/>
</dbReference>
<proteinExistence type="predicted"/>
<accession>A0ABT8KVK9</accession>
<evidence type="ECO:0000256" key="5">
    <source>
        <dbReference type="ARBA" id="ARBA00023136"/>
    </source>
</evidence>
<organism evidence="9 10">
    <name type="scientific">Splendidivirga corallicola</name>
    <dbReference type="NCBI Taxonomy" id="3051826"/>
    <lineage>
        <taxon>Bacteria</taxon>
        <taxon>Pseudomonadati</taxon>
        <taxon>Bacteroidota</taxon>
        <taxon>Cytophagia</taxon>
        <taxon>Cytophagales</taxon>
        <taxon>Splendidivirgaceae</taxon>
        <taxon>Splendidivirga</taxon>
    </lineage>
</organism>
<dbReference type="PROSITE" id="PS51257">
    <property type="entry name" value="PROKAR_LIPOPROTEIN"/>
    <property type="match status" value="1"/>
</dbReference>
<dbReference type="Pfam" id="PF12704">
    <property type="entry name" value="MacB_PCD"/>
    <property type="match status" value="1"/>
</dbReference>
<feature type="transmembrane region" description="Helical" evidence="6">
    <location>
        <begin position="424"/>
        <end position="448"/>
    </location>
</feature>
<evidence type="ECO:0000313" key="10">
    <source>
        <dbReference type="Proteomes" id="UP001172082"/>
    </source>
</evidence>
<dbReference type="PANTHER" id="PTHR30572">
    <property type="entry name" value="MEMBRANE COMPONENT OF TRANSPORTER-RELATED"/>
    <property type="match status" value="1"/>
</dbReference>
<evidence type="ECO:0000256" key="6">
    <source>
        <dbReference type="SAM" id="Phobius"/>
    </source>
</evidence>
<dbReference type="InterPro" id="IPR003838">
    <property type="entry name" value="ABC3_permease_C"/>
</dbReference>
<feature type="domain" description="MacB-like periplasmic core" evidence="8">
    <location>
        <begin position="20"/>
        <end position="241"/>
    </location>
</feature>
<feature type="transmembrane region" description="Helical" evidence="6">
    <location>
        <begin position="681"/>
        <end position="700"/>
    </location>
</feature>
<feature type="domain" description="ABC3 transporter permease C-terminal" evidence="7">
    <location>
        <begin position="290"/>
        <end position="407"/>
    </location>
</feature>
<keyword evidence="10" id="KW-1185">Reference proteome</keyword>
<evidence type="ECO:0000256" key="4">
    <source>
        <dbReference type="ARBA" id="ARBA00022989"/>
    </source>
</evidence>
<comment type="subcellular location">
    <subcellularLocation>
        <location evidence="1">Cell membrane</location>
        <topology evidence="1">Multi-pass membrane protein</topology>
    </subcellularLocation>
</comment>
<evidence type="ECO:0000313" key="9">
    <source>
        <dbReference type="EMBL" id="MDN5204815.1"/>
    </source>
</evidence>
<feature type="transmembrane region" description="Helical" evidence="6">
    <location>
        <begin position="733"/>
        <end position="752"/>
    </location>
</feature>
<evidence type="ECO:0000256" key="2">
    <source>
        <dbReference type="ARBA" id="ARBA00022475"/>
    </source>
</evidence>
<feature type="transmembrane region" description="Helical" evidence="6">
    <location>
        <begin position="767"/>
        <end position="787"/>
    </location>
</feature>
<protein>
    <submittedName>
        <fullName evidence="9">ABC transporter permease</fullName>
    </submittedName>
</protein>
<evidence type="ECO:0000256" key="3">
    <source>
        <dbReference type="ARBA" id="ARBA00022692"/>
    </source>
</evidence>
<evidence type="ECO:0000259" key="7">
    <source>
        <dbReference type="Pfam" id="PF02687"/>
    </source>
</evidence>
<dbReference type="PANTHER" id="PTHR30572:SF18">
    <property type="entry name" value="ABC-TYPE MACROLIDE FAMILY EXPORT SYSTEM PERMEASE COMPONENT 2"/>
    <property type="match status" value="1"/>
</dbReference>
<evidence type="ECO:0000256" key="1">
    <source>
        <dbReference type="ARBA" id="ARBA00004651"/>
    </source>
</evidence>
<reference evidence="9" key="1">
    <citation type="submission" date="2023-06" db="EMBL/GenBank/DDBJ databases">
        <title>Genomic of Parafulvivirga corallium.</title>
        <authorList>
            <person name="Wang G."/>
        </authorList>
    </citation>
    <scope>NUCLEOTIDE SEQUENCE</scope>
    <source>
        <strain evidence="9">BMA10</strain>
    </source>
</reference>
<sequence length="804" mass="92447">MFKNYFKIALRNLVKSRIYTIINVSGLAIGLACVIIIMAYVNLELSYDQFHSNHENLYRITVEWEDDGWFVHTAMNHAPLTDILNEHLASIDKITRIYPFQTTFSVDRQVKYKENGFVFADSTIFQLFDFESLSPNIEEALYDPAGIVLTESKAIKYFGNTDIVGKPLYYEDESRTFEYTVRGVIKDMPQNSHMHFGLIGSFGSLETMMPWYNNWHHPPMYIYALSREGFSAMDIEDQIKTTVPGHMPDYVQEEERKYTVQRVTDIHLYSDLENEWEANSQAIYVKMFVIIAGFILLIACVNFMNLSTARSNTRAKEVGMRKVLGAYRKQLIYQFLGESLLITVFSIFLAFGLAEWVLKYLFNNIIGKEISLAFLFNWPNWGIMLLSILLLSFVAGAYPAFYLSHFKPIKTLRGKLEKAGGVVGFRKGMVTFQFFVSCLLILGTFIVLKQINFLRNKKLGFDKEHIIALRMVDRASQTNYELLKNQLISEANVINVSLSSTIPGRDEFYGFPVVPEGATDDQDFTVKTLGVDEDFLPNYNIELIEGRNFSKDFPTDQREAFIVNRAAIKRFGWEDALNKELALTVYTGGEDIRKGKVIGVVEDFHFRSLYNIVEPLVIYINKHPYYSDFLSVKLKPGNVNESLEMLENKWRAFNTDKPMEYYFLDQELDKLYHSEVKRSKIFSSFAFLSIIVSCLGLFGLSSFTAHQRMKEIGIRKVLGASIFNILRMLSKEYIVLIIIANLIAWPLAFYLSKRWLEGFAYKASIEWSIFVATLFIALLIALITVSFQSIKAALINPVNSLKDE</sequence>
<dbReference type="EMBL" id="JAUJEA010000013">
    <property type="protein sequence ID" value="MDN5204815.1"/>
    <property type="molecule type" value="Genomic_DNA"/>
</dbReference>
<evidence type="ECO:0000259" key="8">
    <source>
        <dbReference type="Pfam" id="PF12704"/>
    </source>
</evidence>
<comment type="caution">
    <text evidence="9">The sequence shown here is derived from an EMBL/GenBank/DDBJ whole genome shotgun (WGS) entry which is preliminary data.</text>
</comment>
<feature type="domain" description="ABC3 transporter permease C-terminal" evidence="7">
    <location>
        <begin position="684"/>
        <end position="796"/>
    </location>
</feature>
<keyword evidence="4 6" id="KW-1133">Transmembrane helix</keyword>
<gene>
    <name evidence="9" type="ORF">QQ008_25720</name>
</gene>
<dbReference type="InterPro" id="IPR050250">
    <property type="entry name" value="Macrolide_Exporter_MacB"/>
</dbReference>
<feature type="transmembrane region" description="Helical" evidence="6">
    <location>
        <begin position="283"/>
        <end position="304"/>
    </location>
</feature>
<feature type="transmembrane region" description="Helical" evidence="6">
    <location>
        <begin position="381"/>
        <end position="403"/>
    </location>
</feature>
<keyword evidence="3 6" id="KW-0812">Transmembrane</keyword>
<keyword evidence="5 6" id="KW-0472">Membrane</keyword>
<feature type="transmembrane region" description="Helical" evidence="6">
    <location>
        <begin position="331"/>
        <end position="354"/>
    </location>
</feature>
<keyword evidence="2" id="KW-1003">Cell membrane</keyword>
<dbReference type="Pfam" id="PF02687">
    <property type="entry name" value="FtsX"/>
    <property type="match status" value="2"/>
</dbReference>
<name>A0ABT8KVK9_9BACT</name>
<dbReference type="InterPro" id="IPR025857">
    <property type="entry name" value="MacB_PCD"/>
</dbReference>
<dbReference type="RefSeq" id="WP_346754839.1">
    <property type="nucleotide sequence ID" value="NZ_JAUJEA010000013.1"/>
</dbReference>